<keyword evidence="2" id="KW-0808">Transferase</keyword>
<evidence type="ECO:0000313" key="8">
    <source>
        <dbReference type="Proteomes" id="UP000236333"/>
    </source>
</evidence>
<evidence type="ECO:0000256" key="3">
    <source>
        <dbReference type="ARBA" id="ARBA00022723"/>
    </source>
</evidence>
<dbReference type="EMBL" id="PGGS01001797">
    <property type="protein sequence ID" value="PNH00021.1"/>
    <property type="molecule type" value="Genomic_DNA"/>
</dbReference>
<keyword evidence="3" id="KW-0479">Metal-binding</keyword>
<sequence length="204" mass="21973">TCGVERLSTNLDIAQSVSDIIQLLESIQQHTEIVKRIDMWGVDMLFVVGGNGGNAGANAINAMCRQHDVPCTVVGVPKSIDNDILLIDKCFGFDTAVDESQRALMAAKVEASSARTPLTTYRHRLLPGSPDGLAGLANPFLPYVLSDKQRFLGILPGIYPTDLTLIASGASNPTAPSVPYMSFAIAPHATLREQHDFWPLTAQQ</sequence>
<accession>A0A2J7ZIC0</accession>
<proteinExistence type="predicted"/>
<gene>
    <name evidence="7" type="ORF">TSOC_014178</name>
</gene>
<dbReference type="Gene3D" id="3.40.50.450">
    <property type="match status" value="1"/>
</dbReference>
<dbReference type="InterPro" id="IPR022953">
    <property type="entry name" value="ATP_PFK"/>
</dbReference>
<evidence type="ECO:0000313" key="7">
    <source>
        <dbReference type="EMBL" id="PNH00021.1"/>
    </source>
</evidence>
<dbReference type="GO" id="GO:0046872">
    <property type="term" value="F:metal ion binding"/>
    <property type="evidence" value="ECO:0007669"/>
    <property type="project" value="UniProtKB-KW"/>
</dbReference>
<dbReference type="SUPFAM" id="SSF53784">
    <property type="entry name" value="Phosphofructokinase"/>
    <property type="match status" value="1"/>
</dbReference>
<evidence type="ECO:0000259" key="6">
    <source>
        <dbReference type="Pfam" id="PF00365"/>
    </source>
</evidence>
<reference evidence="7 8" key="1">
    <citation type="journal article" date="2017" name="Mol. Biol. Evol.">
        <title>The 4-celled Tetrabaena socialis nuclear genome reveals the essential components for genetic control of cell number at the origin of multicellularity in the volvocine lineage.</title>
        <authorList>
            <person name="Featherston J."/>
            <person name="Arakaki Y."/>
            <person name="Hanschen E.R."/>
            <person name="Ferris P.J."/>
            <person name="Michod R.E."/>
            <person name="Olson B.J.S.C."/>
            <person name="Nozaki H."/>
            <person name="Durand P.M."/>
        </authorList>
    </citation>
    <scope>NUCLEOTIDE SEQUENCE [LARGE SCALE GENOMIC DNA]</scope>
    <source>
        <strain evidence="7 8">NIES-571</strain>
    </source>
</reference>
<dbReference type="Pfam" id="PF00365">
    <property type="entry name" value="PFK"/>
    <property type="match status" value="1"/>
</dbReference>
<comment type="caution">
    <text evidence="7">The sequence shown here is derived from an EMBL/GenBank/DDBJ whole genome shotgun (WGS) entry which is preliminary data.</text>
</comment>
<keyword evidence="5" id="KW-0460">Magnesium</keyword>
<keyword evidence="8" id="KW-1185">Reference proteome</keyword>
<keyword evidence="4 7" id="KW-0418">Kinase</keyword>
<protein>
    <submittedName>
        <fullName evidence="7">6-phosphofructokinase 5, chloroplastic</fullName>
    </submittedName>
</protein>
<dbReference type="GO" id="GO:0003872">
    <property type="term" value="F:6-phosphofructokinase activity"/>
    <property type="evidence" value="ECO:0007669"/>
    <property type="project" value="InterPro"/>
</dbReference>
<dbReference type="UniPathway" id="UPA00109">
    <property type="reaction ID" value="UER00182"/>
</dbReference>
<evidence type="ECO:0000256" key="5">
    <source>
        <dbReference type="ARBA" id="ARBA00022842"/>
    </source>
</evidence>
<organism evidence="7 8">
    <name type="scientific">Tetrabaena socialis</name>
    <dbReference type="NCBI Taxonomy" id="47790"/>
    <lineage>
        <taxon>Eukaryota</taxon>
        <taxon>Viridiplantae</taxon>
        <taxon>Chlorophyta</taxon>
        <taxon>core chlorophytes</taxon>
        <taxon>Chlorophyceae</taxon>
        <taxon>CS clade</taxon>
        <taxon>Chlamydomonadales</taxon>
        <taxon>Tetrabaenaceae</taxon>
        <taxon>Tetrabaena</taxon>
    </lineage>
</organism>
<feature type="domain" description="Phosphofructokinase" evidence="6">
    <location>
        <begin position="29"/>
        <end position="115"/>
    </location>
</feature>
<name>A0A2J7ZIC0_9CHLO</name>
<feature type="non-terminal residue" evidence="7">
    <location>
        <position position="1"/>
    </location>
</feature>
<comment type="cofactor">
    <cofactor evidence="1">
        <name>Mg(2+)</name>
        <dbReference type="ChEBI" id="CHEBI:18420"/>
    </cofactor>
</comment>
<evidence type="ECO:0000256" key="2">
    <source>
        <dbReference type="ARBA" id="ARBA00022679"/>
    </source>
</evidence>
<dbReference type="PRINTS" id="PR00476">
    <property type="entry name" value="PHFRCTKINASE"/>
</dbReference>
<dbReference type="OrthoDB" id="537915at2759"/>
<evidence type="ECO:0000256" key="4">
    <source>
        <dbReference type="ARBA" id="ARBA00022777"/>
    </source>
</evidence>
<dbReference type="AlphaFoldDB" id="A0A2J7ZIC0"/>
<dbReference type="Proteomes" id="UP000236333">
    <property type="component" value="Unassembled WGS sequence"/>
</dbReference>
<dbReference type="GO" id="GO:0006002">
    <property type="term" value="P:fructose 6-phosphate metabolic process"/>
    <property type="evidence" value="ECO:0007669"/>
    <property type="project" value="InterPro"/>
</dbReference>
<dbReference type="PANTHER" id="PTHR45770">
    <property type="entry name" value="ATP-DEPENDENT 6-PHOSPHOFRUCTOKINASE 1"/>
    <property type="match status" value="1"/>
</dbReference>
<dbReference type="InterPro" id="IPR050929">
    <property type="entry name" value="PFKA"/>
</dbReference>
<evidence type="ECO:0000256" key="1">
    <source>
        <dbReference type="ARBA" id="ARBA00001946"/>
    </source>
</evidence>
<dbReference type="InterPro" id="IPR000023">
    <property type="entry name" value="Phosphofructokinase_dom"/>
</dbReference>
<dbReference type="InterPro" id="IPR035966">
    <property type="entry name" value="PKF_sf"/>
</dbReference>